<dbReference type="PANTHER" id="PTHR43138:SF2">
    <property type="entry name" value="PROTEIN SPT10"/>
    <property type="match status" value="1"/>
</dbReference>
<feature type="region of interest" description="Disordered" evidence="1">
    <location>
        <begin position="353"/>
        <end position="399"/>
    </location>
</feature>
<dbReference type="RefSeq" id="XP_022504741.1">
    <property type="nucleotide sequence ID" value="XM_022639433.1"/>
</dbReference>
<dbReference type="GeneID" id="34584551"/>
<dbReference type="InterPro" id="IPR016181">
    <property type="entry name" value="Acyl_CoA_acyltransferase"/>
</dbReference>
<dbReference type="EMBL" id="LVCJ01000004">
    <property type="protein sequence ID" value="OAL39729.1"/>
    <property type="molecule type" value="Genomic_DNA"/>
</dbReference>
<dbReference type="GO" id="GO:0005634">
    <property type="term" value="C:nucleus"/>
    <property type="evidence" value="ECO:0007669"/>
    <property type="project" value="TreeGrafter"/>
</dbReference>
<dbReference type="InterPro" id="IPR015416">
    <property type="entry name" value="Znf_H2C2_histone_UAS-bd"/>
</dbReference>
<feature type="domain" description="N-acetyltransferase" evidence="2">
    <location>
        <begin position="69"/>
        <end position="232"/>
    </location>
</feature>
<sequence>MPALLEDPESPVIYRASGQGPYPTPDNPQIPSSIFPRPVTLRDRVTVATLIPFFSPDAVPKRLLAYLSEQLNKEIEGGDTYPMLNPLPLETFGPYWFGNFGTVMVLGDIGGIEAVNDMDRDGVDWNKKCLGSFYIKPNYPGRSSHVCNGGFLVTPAARNKGVGKSMGQCYLDWAPQLGYTYSVFNLVYETNTASTKIWDSLGFKRIGRVPGCGILKSSEEPVDAIIYGKDLKAEGENDISEERFDKIRYYLRHQLYPQGADRSEKSRLRSAATHYKLVADGDGGPERLFLKDKEVISDPQAQYDIAKKIHLQVHAGINKTTAMIATQYHWIRIKETVSHVIKNCPECKDVNKPPIIRSENRPGRSKTIDEVPPGLSSLQTGAAPTAPATTAPPAPPVQPGQPTQIIGEVQTVPPQDHEIAPNHIADHIPDHSFASIQQPMDLSNDHDHLVNDPDGHLHAYDEMAIDPQIMEQIQAQLDADYDPNNHTYVTPGLPTFTDTSHLQSPHDPRDFNHAPSDHHFIRDPNQPILGHDHVMDEGGAGAGLNSMQPMQHVLQMDYMNPQDEQQYKLEEQFKLERRLNLDCAYSDPSSPTTASQTSPISSPDIRSDTARDSPSYASTTVPTLQRSLSHMPKGLRTERDWNVFNYCSTQYIRLLTSPEATSNFRDASVVFAIGFEEPWVMHSALAPAALHASFASLLPKEDAMLYAQSGLQGLQQALQPTAGRAPPEDAYLGASLFLGIFEEGDCPTHSCASLTHYRAIARILEDRVPKIPRLDIGQLSTFHSTILDSVLYHFSTRLIFEKDIGPICGSFPCQTVFKYIEALEATKNDRRTEPFILPVLGRTPPALFVQIYQITWLSRQIPFCRNELHELASQCQTELDALTTHYPVMLPDEVPSLESAVTINVRNSEIAAKLYYIAATIFAAKVLNPEGLNNQSPQIQAHISRGATLLDKYDANLPCGQFICWPLLVLGCAACPTTASEAQQTHPSNIQALNRLELRCLIQEKLVQIWHVSYSGYVQRTLGALKRIWQLPSILINVSTNTYTESEEVTFDGLCALIQKEGLGAGLLSAENG</sequence>
<dbReference type="OrthoDB" id="10264707at2759"/>
<dbReference type="InterPro" id="IPR021858">
    <property type="entry name" value="Fun_TF"/>
</dbReference>
<feature type="region of interest" description="Disordered" evidence="1">
    <location>
        <begin position="584"/>
        <end position="630"/>
    </location>
</feature>
<dbReference type="Gene3D" id="3.40.630.30">
    <property type="match status" value="1"/>
</dbReference>
<dbReference type="InterPro" id="IPR052742">
    <property type="entry name" value="Mito_N-acetyltransferase"/>
</dbReference>
<dbReference type="Pfam" id="PF11951">
    <property type="entry name" value="Fungal_trans_2"/>
    <property type="match status" value="1"/>
</dbReference>
<evidence type="ECO:0000313" key="4">
    <source>
        <dbReference type="Proteomes" id="UP000185904"/>
    </source>
</evidence>
<protein>
    <recommendedName>
        <fullName evidence="2">N-acetyltransferase domain-containing protein</fullName>
    </recommendedName>
</protein>
<evidence type="ECO:0000313" key="3">
    <source>
        <dbReference type="EMBL" id="OAL39729.1"/>
    </source>
</evidence>
<dbReference type="GO" id="GO:0016747">
    <property type="term" value="F:acyltransferase activity, transferring groups other than amino-acyl groups"/>
    <property type="evidence" value="ECO:0007669"/>
    <property type="project" value="InterPro"/>
</dbReference>
<feature type="compositionally biased region" description="Low complexity" evidence="1">
    <location>
        <begin position="379"/>
        <end position="389"/>
    </location>
</feature>
<name>A0A178DC25_9EURO</name>
<feature type="compositionally biased region" description="Pro residues" evidence="1">
    <location>
        <begin position="390"/>
        <end position="399"/>
    </location>
</feature>
<dbReference type="Pfam" id="PF00583">
    <property type="entry name" value="Acetyltransf_1"/>
    <property type="match status" value="1"/>
</dbReference>
<keyword evidence="4" id="KW-1185">Reference proteome</keyword>
<reference evidence="3 4" key="1">
    <citation type="submission" date="2016-03" db="EMBL/GenBank/DDBJ databases">
        <title>The draft genome sequence of Fonsecaea nubica causative agent of cutaneous subcutaneous infection in human host.</title>
        <authorList>
            <person name="Costa F."/>
            <person name="Sybren D.H."/>
            <person name="Raittz R.T."/>
            <person name="Weiss V.A."/>
            <person name="Leao A.C."/>
            <person name="Gomes R."/>
            <person name="De Souza E.M."/>
            <person name="Pedrosa F.O."/>
            <person name="Steffens M.B."/>
            <person name="Bombassaro A."/>
            <person name="Tadra-Sfeir M.Z."/>
            <person name="Moreno L.F."/>
            <person name="Najafzadeh M.J."/>
            <person name="Felipe M.S."/>
            <person name="Teixeira M."/>
            <person name="Sun J."/>
            <person name="Xi L."/>
            <person name="Castro M.A."/>
            <person name="Vicente V.A."/>
        </authorList>
    </citation>
    <scope>NUCLEOTIDE SEQUENCE [LARGE SCALE GENOMIC DNA]</scope>
    <source>
        <strain evidence="3 4">CBS 269.64</strain>
    </source>
</reference>
<organism evidence="3 4">
    <name type="scientific">Fonsecaea nubica</name>
    <dbReference type="NCBI Taxonomy" id="856822"/>
    <lineage>
        <taxon>Eukaryota</taxon>
        <taxon>Fungi</taxon>
        <taxon>Dikarya</taxon>
        <taxon>Ascomycota</taxon>
        <taxon>Pezizomycotina</taxon>
        <taxon>Eurotiomycetes</taxon>
        <taxon>Chaetothyriomycetidae</taxon>
        <taxon>Chaetothyriales</taxon>
        <taxon>Herpotrichiellaceae</taxon>
        <taxon>Fonsecaea</taxon>
    </lineage>
</organism>
<accession>A0A178DC25</accession>
<dbReference type="Gene3D" id="1.10.340.70">
    <property type="match status" value="1"/>
</dbReference>
<gene>
    <name evidence="3" type="ORF">AYO20_01126</name>
</gene>
<feature type="compositionally biased region" description="Basic and acidic residues" evidence="1">
    <location>
        <begin position="358"/>
        <end position="369"/>
    </location>
</feature>
<feature type="compositionally biased region" description="Low complexity" evidence="1">
    <location>
        <begin position="586"/>
        <end position="603"/>
    </location>
</feature>
<dbReference type="AlphaFoldDB" id="A0A178DC25"/>
<dbReference type="Pfam" id="PF09337">
    <property type="entry name" value="zf-H2C2"/>
    <property type="match status" value="1"/>
</dbReference>
<feature type="compositionally biased region" description="Polar residues" evidence="1">
    <location>
        <begin position="615"/>
        <end position="628"/>
    </location>
</feature>
<dbReference type="InterPro" id="IPR000182">
    <property type="entry name" value="GNAT_dom"/>
</dbReference>
<dbReference type="PROSITE" id="PS51186">
    <property type="entry name" value="GNAT"/>
    <property type="match status" value="1"/>
</dbReference>
<dbReference type="SUPFAM" id="SSF55729">
    <property type="entry name" value="Acyl-CoA N-acyltransferases (Nat)"/>
    <property type="match status" value="1"/>
</dbReference>
<evidence type="ECO:0000256" key="1">
    <source>
        <dbReference type="SAM" id="MobiDB-lite"/>
    </source>
</evidence>
<dbReference type="PANTHER" id="PTHR43138">
    <property type="entry name" value="ACETYLTRANSFERASE, GNAT FAMILY"/>
    <property type="match status" value="1"/>
</dbReference>
<proteinExistence type="predicted"/>
<dbReference type="Proteomes" id="UP000185904">
    <property type="component" value="Unassembled WGS sequence"/>
</dbReference>
<comment type="caution">
    <text evidence="3">The sequence shown here is derived from an EMBL/GenBank/DDBJ whole genome shotgun (WGS) entry which is preliminary data.</text>
</comment>
<evidence type="ECO:0000259" key="2">
    <source>
        <dbReference type="PROSITE" id="PS51186"/>
    </source>
</evidence>